<name>A0A0C2G0Z0_9BILA</name>
<reference evidence="2 3" key="1">
    <citation type="submission" date="2013-12" db="EMBL/GenBank/DDBJ databases">
        <title>Draft genome of the parsitic nematode Ancylostoma duodenale.</title>
        <authorList>
            <person name="Mitreva M."/>
        </authorList>
    </citation>
    <scope>NUCLEOTIDE SEQUENCE [LARGE SCALE GENOMIC DNA]</scope>
    <source>
        <strain evidence="2 3">Zhejiang</strain>
    </source>
</reference>
<dbReference type="Gene3D" id="3.30.70.330">
    <property type="match status" value="1"/>
</dbReference>
<dbReference type="GO" id="GO:0000900">
    <property type="term" value="F:mRNA regulatory element binding translation repressor activity"/>
    <property type="evidence" value="ECO:0007669"/>
    <property type="project" value="TreeGrafter"/>
</dbReference>
<protein>
    <recommendedName>
        <fullName evidence="1">RRM domain-containing protein</fullName>
    </recommendedName>
</protein>
<gene>
    <name evidence="2" type="ORF">ANCDUO_15243</name>
</gene>
<proteinExistence type="predicted"/>
<dbReference type="EMBL" id="KN738806">
    <property type="protein sequence ID" value="KIH54610.1"/>
    <property type="molecule type" value="Genomic_DNA"/>
</dbReference>
<evidence type="ECO:0000259" key="1">
    <source>
        <dbReference type="Pfam" id="PF16367"/>
    </source>
</evidence>
<dbReference type="InterPro" id="IPR012677">
    <property type="entry name" value="Nucleotide-bd_a/b_plait_sf"/>
</dbReference>
<dbReference type="GO" id="GO:0045202">
    <property type="term" value="C:synapse"/>
    <property type="evidence" value="ECO:0007669"/>
    <property type="project" value="TreeGrafter"/>
</dbReference>
<dbReference type="GO" id="GO:2000766">
    <property type="term" value="P:negative regulation of cytoplasmic translation"/>
    <property type="evidence" value="ECO:0007669"/>
    <property type="project" value="TreeGrafter"/>
</dbReference>
<keyword evidence="3" id="KW-1185">Reference proteome</keyword>
<dbReference type="OrthoDB" id="10033548at2759"/>
<dbReference type="GO" id="GO:0005634">
    <property type="term" value="C:nucleus"/>
    <property type="evidence" value="ECO:0007669"/>
    <property type="project" value="TreeGrafter"/>
</dbReference>
<dbReference type="Pfam" id="PF16367">
    <property type="entry name" value="RRM_7"/>
    <property type="match status" value="1"/>
</dbReference>
<dbReference type="GO" id="GO:0003730">
    <property type="term" value="F:mRNA 3'-UTR binding"/>
    <property type="evidence" value="ECO:0007669"/>
    <property type="project" value="InterPro"/>
</dbReference>
<evidence type="ECO:0000313" key="3">
    <source>
        <dbReference type="Proteomes" id="UP000054047"/>
    </source>
</evidence>
<dbReference type="InterPro" id="IPR000504">
    <property type="entry name" value="RRM_dom"/>
</dbReference>
<evidence type="ECO:0000313" key="2">
    <source>
        <dbReference type="EMBL" id="KIH54610.1"/>
    </source>
</evidence>
<dbReference type="GO" id="GO:0008135">
    <property type="term" value="F:translation factor activity, RNA binding"/>
    <property type="evidence" value="ECO:0007669"/>
    <property type="project" value="TreeGrafter"/>
</dbReference>
<feature type="non-terminal residue" evidence="2">
    <location>
        <position position="179"/>
    </location>
</feature>
<dbReference type="AlphaFoldDB" id="A0A0C2G0Z0"/>
<dbReference type="PANTHER" id="PTHR12566:SF9">
    <property type="entry name" value="CYTOPLASMIC POLYADENYLATION ELEMENT-BINDING PROTEIN 1"/>
    <property type="match status" value="1"/>
</dbReference>
<dbReference type="Proteomes" id="UP000054047">
    <property type="component" value="Unassembled WGS sequence"/>
</dbReference>
<dbReference type="GO" id="GO:0005737">
    <property type="term" value="C:cytoplasm"/>
    <property type="evidence" value="ECO:0007669"/>
    <property type="project" value="TreeGrafter"/>
</dbReference>
<dbReference type="GO" id="GO:0043022">
    <property type="term" value="F:ribosome binding"/>
    <property type="evidence" value="ECO:0007669"/>
    <property type="project" value="TreeGrafter"/>
</dbReference>
<organism evidence="2 3">
    <name type="scientific">Ancylostoma duodenale</name>
    <dbReference type="NCBI Taxonomy" id="51022"/>
    <lineage>
        <taxon>Eukaryota</taxon>
        <taxon>Metazoa</taxon>
        <taxon>Ecdysozoa</taxon>
        <taxon>Nematoda</taxon>
        <taxon>Chromadorea</taxon>
        <taxon>Rhabditida</taxon>
        <taxon>Rhabditina</taxon>
        <taxon>Rhabditomorpha</taxon>
        <taxon>Strongyloidea</taxon>
        <taxon>Ancylostomatidae</taxon>
        <taxon>Ancylostomatinae</taxon>
        <taxon>Ancylostoma</taxon>
    </lineage>
</organism>
<feature type="domain" description="RRM" evidence="1">
    <location>
        <begin position="65"/>
        <end position="158"/>
    </location>
</feature>
<accession>A0A0C2G0Z0</accession>
<dbReference type="InterPro" id="IPR035979">
    <property type="entry name" value="RBD_domain_sf"/>
</dbReference>
<dbReference type="InterPro" id="IPR034819">
    <property type="entry name" value="CPEB"/>
</dbReference>
<dbReference type="FunFam" id="3.30.70.330:FF:000677">
    <property type="entry name" value="Cytoplasmic polyadenylation element-binding protein 3"/>
    <property type="match status" value="1"/>
</dbReference>
<sequence length="179" mass="20309">MDENFNSLAEEQKEPTDAVFVDVDKEAKDDVANLEKIGEQRVIAGFGEDGSTANKPDQSLEKLAVPWDITETALIDAFSPYGNCRVEWPCKEVRSPRSNMKTRGKVTGYVYMVFETERSVRSLLQDCSQEFGSAGEWYFKLKARRNQTSEIRQVQVIPWVVSDSSYNDDPSCHLDPKKT</sequence>
<dbReference type="GO" id="GO:0043005">
    <property type="term" value="C:neuron projection"/>
    <property type="evidence" value="ECO:0007669"/>
    <property type="project" value="TreeGrafter"/>
</dbReference>
<dbReference type="PANTHER" id="PTHR12566">
    <property type="entry name" value="CYTOPLASMIC POLYADENYLATION ELEMENT BINDING PROTEIN CPEB"/>
    <property type="match status" value="1"/>
</dbReference>
<dbReference type="SUPFAM" id="SSF54928">
    <property type="entry name" value="RNA-binding domain, RBD"/>
    <property type="match status" value="1"/>
</dbReference>